<feature type="transmembrane region" description="Helical" evidence="7">
    <location>
        <begin position="69"/>
        <end position="93"/>
    </location>
</feature>
<dbReference type="PANTHER" id="PTHR23502">
    <property type="entry name" value="MAJOR FACILITATOR SUPERFAMILY"/>
    <property type="match status" value="1"/>
</dbReference>
<evidence type="ECO:0000256" key="5">
    <source>
        <dbReference type="ARBA" id="ARBA00023136"/>
    </source>
</evidence>
<keyword evidence="5 7" id="KW-0472">Membrane</keyword>
<feature type="domain" description="Major facilitator superfamily (MFS) profile" evidence="8">
    <location>
        <begin position="71"/>
        <end position="500"/>
    </location>
</feature>
<dbReference type="Pfam" id="PF07690">
    <property type="entry name" value="MFS_1"/>
    <property type="match status" value="1"/>
</dbReference>
<evidence type="ECO:0000259" key="8">
    <source>
        <dbReference type="PROSITE" id="PS50850"/>
    </source>
</evidence>
<feature type="transmembrane region" description="Helical" evidence="7">
    <location>
        <begin position="193"/>
        <end position="214"/>
    </location>
</feature>
<organism evidence="9 10">
    <name type="scientific">Plectosphaerella cucumerina</name>
    <dbReference type="NCBI Taxonomy" id="40658"/>
    <lineage>
        <taxon>Eukaryota</taxon>
        <taxon>Fungi</taxon>
        <taxon>Dikarya</taxon>
        <taxon>Ascomycota</taxon>
        <taxon>Pezizomycotina</taxon>
        <taxon>Sordariomycetes</taxon>
        <taxon>Hypocreomycetidae</taxon>
        <taxon>Glomerellales</taxon>
        <taxon>Plectosphaerellaceae</taxon>
        <taxon>Plectosphaerella</taxon>
    </lineage>
</organism>
<evidence type="ECO:0000256" key="3">
    <source>
        <dbReference type="ARBA" id="ARBA00022692"/>
    </source>
</evidence>
<comment type="subcellular location">
    <subcellularLocation>
        <location evidence="1">Membrane</location>
        <topology evidence="1">Multi-pass membrane protein</topology>
    </subcellularLocation>
</comment>
<keyword evidence="4 7" id="KW-1133">Transmembrane helix</keyword>
<dbReference type="PROSITE" id="PS50850">
    <property type="entry name" value="MFS"/>
    <property type="match status" value="1"/>
</dbReference>
<dbReference type="Gene3D" id="1.20.1250.20">
    <property type="entry name" value="MFS general substrate transporter like domains"/>
    <property type="match status" value="1"/>
</dbReference>
<feature type="transmembrane region" description="Helical" evidence="7">
    <location>
        <begin position="226"/>
        <end position="245"/>
    </location>
</feature>
<gene>
    <name evidence="9" type="ORF">B0T11DRAFT_358715</name>
</gene>
<keyword evidence="2" id="KW-0813">Transport</keyword>
<reference evidence="9" key="1">
    <citation type="journal article" date="2021" name="Nat. Commun.">
        <title>Genetic determinants of endophytism in the Arabidopsis root mycobiome.</title>
        <authorList>
            <person name="Mesny F."/>
            <person name="Miyauchi S."/>
            <person name="Thiergart T."/>
            <person name="Pickel B."/>
            <person name="Atanasova L."/>
            <person name="Karlsson M."/>
            <person name="Huettel B."/>
            <person name="Barry K.W."/>
            <person name="Haridas S."/>
            <person name="Chen C."/>
            <person name="Bauer D."/>
            <person name="Andreopoulos W."/>
            <person name="Pangilinan J."/>
            <person name="LaButti K."/>
            <person name="Riley R."/>
            <person name="Lipzen A."/>
            <person name="Clum A."/>
            <person name="Drula E."/>
            <person name="Henrissat B."/>
            <person name="Kohler A."/>
            <person name="Grigoriev I.V."/>
            <person name="Martin F.M."/>
            <person name="Hacquard S."/>
        </authorList>
    </citation>
    <scope>NUCLEOTIDE SEQUENCE</scope>
    <source>
        <strain evidence="9">MPI-CAGE-AT-0016</strain>
    </source>
</reference>
<feature type="transmembrane region" description="Helical" evidence="7">
    <location>
        <begin position="105"/>
        <end position="125"/>
    </location>
</feature>
<dbReference type="SUPFAM" id="SSF103473">
    <property type="entry name" value="MFS general substrate transporter"/>
    <property type="match status" value="1"/>
</dbReference>
<evidence type="ECO:0000313" key="10">
    <source>
        <dbReference type="Proteomes" id="UP000813385"/>
    </source>
</evidence>
<dbReference type="EMBL" id="JAGPXD010000006">
    <property type="protein sequence ID" value="KAH7349750.1"/>
    <property type="molecule type" value="Genomic_DNA"/>
</dbReference>
<feature type="transmembrane region" description="Helical" evidence="7">
    <location>
        <begin position="415"/>
        <end position="436"/>
    </location>
</feature>
<feature type="transmembrane region" description="Helical" evidence="7">
    <location>
        <begin position="386"/>
        <end position="403"/>
    </location>
</feature>
<evidence type="ECO:0000256" key="4">
    <source>
        <dbReference type="ARBA" id="ARBA00022989"/>
    </source>
</evidence>
<dbReference type="FunFam" id="1.20.1250.20:FF:000172">
    <property type="entry name" value="MFS multidrug resistance transporter"/>
    <property type="match status" value="1"/>
</dbReference>
<feature type="transmembrane region" description="Helical" evidence="7">
    <location>
        <begin position="292"/>
        <end position="313"/>
    </location>
</feature>
<dbReference type="OrthoDB" id="3936150at2759"/>
<dbReference type="PANTHER" id="PTHR23502:SF5">
    <property type="entry name" value="QUINIDINE RESISTANCE PROTEIN 3"/>
    <property type="match status" value="1"/>
</dbReference>
<feature type="region of interest" description="Disordered" evidence="6">
    <location>
        <begin position="1"/>
        <end position="21"/>
    </location>
</feature>
<dbReference type="AlphaFoldDB" id="A0A8K0T3R2"/>
<keyword evidence="10" id="KW-1185">Reference proteome</keyword>
<evidence type="ECO:0000256" key="1">
    <source>
        <dbReference type="ARBA" id="ARBA00004141"/>
    </source>
</evidence>
<accession>A0A8K0T3R2</accession>
<sequence length="516" mass="55951">MVPSTSRPPMSEQGPSAPQVHRVPVEAENPLEEHANSVADGILRAGLLWNLSLIHPVSEPYEYDRRTKWIITGTVAFAAATAPMSASIFYPAIPSMAQDFDVSQTIINLSVALFLLSSSIFPLWWSSFSETLGRRAIFISAFFLNIPLTFACGMGPNVAFLIAFRLLSGSASSAGQAVGAGTIADIWRPEERAFAMSIFYLGPLAGPLFLPLVGGALTQRFGWRSIIWFLTAQGVLVLLLIVIALPETKQAPKSGSMQLPVPVEVIQDSSVSPSLRNHPLILPFTSVAALRFPAIAIAIFCAALAFGSCYVLNISMQAAFSQPSYSYSPTIVGLLFIPNSVGCIIVSVFGGRWVDRIMVQAAEKAARYDDNGRLTYLPEDRLGPNAWISLALYPASLVAYGWMVQKGVHWVAPSIASFFFGGGVMMVFSATTTMAAEFIPGNSSTGVALNNLIRNIFSCVGTFATQPLLDVMGHGWLFTMVGLVAWLSGYAGIFILKRNSTKWRKKMEKSWEKATR</sequence>
<keyword evidence="3 7" id="KW-0812">Transmembrane</keyword>
<evidence type="ECO:0000313" key="9">
    <source>
        <dbReference type="EMBL" id="KAH7349750.1"/>
    </source>
</evidence>
<feature type="transmembrane region" description="Helical" evidence="7">
    <location>
        <begin position="137"/>
        <end position="164"/>
    </location>
</feature>
<proteinExistence type="predicted"/>
<protein>
    <submittedName>
        <fullName evidence="9">Major facilitator superfamily domain-containing protein</fullName>
    </submittedName>
</protein>
<dbReference type="InterPro" id="IPR036259">
    <property type="entry name" value="MFS_trans_sf"/>
</dbReference>
<feature type="transmembrane region" description="Helical" evidence="7">
    <location>
        <begin position="476"/>
        <end position="496"/>
    </location>
</feature>
<evidence type="ECO:0000256" key="2">
    <source>
        <dbReference type="ARBA" id="ARBA00022448"/>
    </source>
</evidence>
<comment type="caution">
    <text evidence="9">The sequence shown here is derived from an EMBL/GenBank/DDBJ whole genome shotgun (WGS) entry which is preliminary data.</text>
</comment>
<dbReference type="Proteomes" id="UP000813385">
    <property type="component" value="Unassembled WGS sequence"/>
</dbReference>
<feature type="transmembrane region" description="Helical" evidence="7">
    <location>
        <begin position="325"/>
        <end position="349"/>
    </location>
</feature>
<name>A0A8K0T3R2_9PEZI</name>
<dbReference type="InterPro" id="IPR011701">
    <property type="entry name" value="MFS"/>
</dbReference>
<dbReference type="GO" id="GO:0015203">
    <property type="term" value="F:polyamine transmembrane transporter activity"/>
    <property type="evidence" value="ECO:0007669"/>
    <property type="project" value="TreeGrafter"/>
</dbReference>
<dbReference type="GO" id="GO:0005886">
    <property type="term" value="C:plasma membrane"/>
    <property type="evidence" value="ECO:0007669"/>
    <property type="project" value="TreeGrafter"/>
</dbReference>
<evidence type="ECO:0000256" key="7">
    <source>
        <dbReference type="SAM" id="Phobius"/>
    </source>
</evidence>
<dbReference type="InterPro" id="IPR020846">
    <property type="entry name" value="MFS_dom"/>
</dbReference>
<dbReference type="GO" id="GO:0010509">
    <property type="term" value="P:intracellular polyamine homeostasis"/>
    <property type="evidence" value="ECO:0007669"/>
    <property type="project" value="TreeGrafter"/>
</dbReference>
<evidence type="ECO:0000256" key="6">
    <source>
        <dbReference type="SAM" id="MobiDB-lite"/>
    </source>
</evidence>
<feature type="compositionally biased region" description="Polar residues" evidence="6">
    <location>
        <begin position="1"/>
        <end position="16"/>
    </location>
</feature>